<reference evidence="1" key="1">
    <citation type="journal article" date="2020" name="Stud. Mycol.">
        <title>101 Dothideomycetes genomes: a test case for predicting lifestyles and emergence of pathogens.</title>
        <authorList>
            <person name="Haridas S."/>
            <person name="Albert R."/>
            <person name="Binder M."/>
            <person name="Bloem J."/>
            <person name="Labutti K."/>
            <person name="Salamov A."/>
            <person name="Andreopoulos B."/>
            <person name="Baker S."/>
            <person name="Barry K."/>
            <person name="Bills G."/>
            <person name="Bluhm B."/>
            <person name="Cannon C."/>
            <person name="Castanera R."/>
            <person name="Culley D."/>
            <person name="Daum C."/>
            <person name="Ezra D."/>
            <person name="Gonzalez J."/>
            <person name="Henrissat B."/>
            <person name="Kuo A."/>
            <person name="Liang C."/>
            <person name="Lipzen A."/>
            <person name="Lutzoni F."/>
            <person name="Magnuson J."/>
            <person name="Mondo S."/>
            <person name="Nolan M."/>
            <person name="Ohm R."/>
            <person name="Pangilinan J."/>
            <person name="Park H.-J."/>
            <person name="Ramirez L."/>
            <person name="Alfaro M."/>
            <person name="Sun H."/>
            <person name="Tritt A."/>
            <person name="Yoshinaga Y."/>
            <person name="Zwiers L.-H."/>
            <person name="Turgeon B."/>
            <person name="Goodwin S."/>
            <person name="Spatafora J."/>
            <person name="Crous P."/>
            <person name="Grigoriev I."/>
        </authorList>
    </citation>
    <scope>NUCLEOTIDE SEQUENCE</scope>
    <source>
        <strain evidence="1">ATCC 200398</strain>
    </source>
</reference>
<evidence type="ECO:0000313" key="2">
    <source>
        <dbReference type="Proteomes" id="UP000799755"/>
    </source>
</evidence>
<proteinExistence type="predicted"/>
<gene>
    <name evidence="1" type="ORF">BDR25DRAFT_322094</name>
</gene>
<dbReference type="EMBL" id="MU003494">
    <property type="protein sequence ID" value="KAF2476731.1"/>
    <property type="molecule type" value="Genomic_DNA"/>
</dbReference>
<name>A0ACB6RC23_9PLEO</name>
<protein>
    <submittedName>
        <fullName evidence="1">DUF1746-domain-containing protein</fullName>
    </submittedName>
</protein>
<evidence type="ECO:0000313" key="1">
    <source>
        <dbReference type="EMBL" id="KAF2476731.1"/>
    </source>
</evidence>
<keyword evidence="2" id="KW-1185">Reference proteome</keyword>
<accession>A0ACB6RC23</accession>
<comment type="caution">
    <text evidence="1">The sequence shown here is derived from an EMBL/GenBank/DDBJ whole genome shotgun (WGS) entry which is preliminary data.</text>
</comment>
<sequence>MNDEAESSRAALPYRNDNSAADPDPESLHAGAEHHDDDDDDDDEDTARREQSAKERRIDAKRKRVVFLDHLLRELDTFVFLELITLYHLDCSFFWFTCRALIQLTLLTPLPDLALARQYDEHKPFLPLMLVSFSLNFLLHLLYSAPSAGEDTRGYLHGGLMIDFIGQLGPTSKWKLVGLDTAILLLQLVMVSVHVKRRELKKKLAKISGGTSASRSAEGDSTTPEGLNTRPTNTNTNDTNNTDRDQDADAEERGILRRTDTLSDIGTDHDEEDALLPPSSETGHTDALDALASGQCLVGDFHLIDTLLQEHENYTTFRQTRSETAAGSSSLSPDTLRQLHTIRMTFGVGGG</sequence>
<organism evidence="1 2">
    <name type="scientific">Lindgomyces ingoldianus</name>
    <dbReference type="NCBI Taxonomy" id="673940"/>
    <lineage>
        <taxon>Eukaryota</taxon>
        <taxon>Fungi</taxon>
        <taxon>Dikarya</taxon>
        <taxon>Ascomycota</taxon>
        <taxon>Pezizomycotina</taxon>
        <taxon>Dothideomycetes</taxon>
        <taxon>Pleosporomycetidae</taxon>
        <taxon>Pleosporales</taxon>
        <taxon>Lindgomycetaceae</taxon>
        <taxon>Lindgomyces</taxon>
    </lineage>
</organism>
<dbReference type="Proteomes" id="UP000799755">
    <property type="component" value="Unassembled WGS sequence"/>
</dbReference>